<sequence length="418" mass="46603">MTRIVDFLVEILERIGRFFGIRRKTDPDDPFADPNRGAFRRILGALPAILVIVAIVYVGVLFWRFCFYPGMDIAYPQRVIPQEGVVLDRPEVTTPDAAQTEPGGSTTASADAGLPAGDTTAAGNSDPRTCAHSRIVQMQVGLLDLMVNQNPWVPGDPQYRLGFFGLIDFADTPWFDNKAAMQMGMLTVVRRVSLDLADTLGRVRGTSEADPDLQAAQGRLRVNERAWVLNNPFDPQLQTVMEGAEQSYRGAIPLYQTYNDRLGACNALFDVRRDNLRTLIDRLAADLGSMASRLNSRAKAMEWSVERKAFVEAGGNNRGYFDFHADNLFHEARGELFALHGVLQAVRQDFARTIEVSDLLQVWDRMEAHIAEGVRLDPMIVANGREDGTLTPDHLSVMGEKLLRARANMVELRDILDR</sequence>
<gene>
    <name evidence="3" type="ORF">SAMN05216258_108362</name>
</gene>
<dbReference type="STRING" id="1114924.SAMN05216258_108362"/>
<protein>
    <recommendedName>
        <fullName evidence="5">DUF2333 domain-containing protein</fullName>
    </recommendedName>
</protein>
<dbReference type="RefSeq" id="WP_092862204.1">
    <property type="nucleotide sequence ID" value="NZ_FOQH01000008.1"/>
</dbReference>
<dbReference type="Pfam" id="PF10095">
    <property type="entry name" value="DUF2333"/>
    <property type="match status" value="1"/>
</dbReference>
<keyword evidence="2" id="KW-0812">Transmembrane</keyword>
<dbReference type="InterPro" id="IPR016936">
    <property type="entry name" value="UCP029693"/>
</dbReference>
<evidence type="ECO:0000313" key="3">
    <source>
        <dbReference type="EMBL" id="SFI69367.1"/>
    </source>
</evidence>
<evidence type="ECO:0000256" key="2">
    <source>
        <dbReference type="SAM" id="Phobius"/>
    </source>
</evidence>
<dbReference type="Proteomes" id="UP000199377">
    <property type="component" value="Unassembled WGS sequence"/>
</dbReference>
<proteinExistence type="predicted"/>
<organism evidence="3 4">
    <name type="scientific">Albimonas pacifica</name>
    <dbReference type="NCBI Taxonomy" id="1114924"/>
    <lineage>
        <taxon>Bacteria</taxon>
        <taxon>Pseudomonadati</taxon>
        <taxon>Pseudomonadota</taxon>
        <taxon>Alphaproteobacteria</taxon>
        <taxon>Rhodobacterales</taxon>
        <taxon>Paracoccaceae</taxon>
        <taxon>Albimonas</taxon>
    </lineage>
</organism>
<accession>A0A1I3KA81</accession>
<keyword evidence="4" id="KW-1185">Reference proteome</keyword>
<name>A0A1I3KA81_9RHOB</name>
<feature type="region of interest" description="Disordered" evidence="1">
    <location>
        <begin position="94"/>
        <end position="128"/>
    </location>
</feature>
<feature type="transmembrane region" description="Helical" evidence="2">
    <location>
        <begin position="42"/>
        <end position="63"/>
    </location>
</feature>
<evidence type="ECO:0000313" key="4">
    <source>
        <dbReference type="Proteomes" id="UP000199377"/>
    </source>
</evidence>
<keyword evidence="2" id="KW-0472">Membrane</keyword>
<dbReference type="EMBL" id="FOQH01000008">
    <property type="protein sequence ID" value="SFI69367.1"/>
    <property type="molecule type" value="Genomic_DNA"/>
</dbReference>
<evidence type="ECO:0000256" key="1">
    <source>
        <dbReference type="SAM" id="MobiDB-lite"/>
    </source>
</evidence>
<evidence type="ECO:0008006" key="5">
    <source>
        <dbReference type="Google" id="ProtNLM"/>
    </source>
</evidence>
<dbReference type="AlphaFoldDB" id="A0A1I3KA81"/>
<dbReference type="OrthoDB" id="7594726at2"/>
<reference evidence="3 4" key="1">
    <citation type="submission" date="2016-10" db="EMBL/GenBank/DDBJ databases">
        <authorList>
            <person name="de Groot N.N."/>
        </authorList>
    </citation>
    <scope>NUCLEOTIDE SEQUENCE [LARGE SCALE GENOMIC DNA]</scope>
    <source>
        <strain evidence="3 4">CGMCC 1.11030</strain>
    </source>
</reference>
<keyword evidence="2" id="KW-1133">Transmembrane helix</keyword>